<dbReference type="Proteomes" id="UP000028582">
    <property type="component" value="Unassembled WGS sequence"/>
</dbReference>
<feature type="compositionally biased region" description="Low complexity" evidence="1">
    <location>
        <begin position="292"/>
        <end position="303"/>
    </location>
</feature>
<feature type="region of interest" description="Disordered" evidence="1">
    <location>
        <begin position="264"/>
        <end position="326"/>
    </location>
</feature>
<dbReference type="Gene3D" id="2.60.40.10">
    <property type="entry name" value="Immunoglobulins"/>
    <property type="match status" value="1"/>
</dbReference>
<evidence type="ECO:0000256" key="1">
    <source>
        <dbReference type="SAM" id="MobiDB-lite"/>
    </source>
</evidence>
<evidence type="ECO:0000313" key="2">
    <source>
        <dbReference type="EMBL" id="ETO77887.1"/>
    </source>
</evidence>
<name>A0A081AG76_PHYNI</name>
<feature type="region of interest" description="Disordered" evidence="1">
    <location>
        <begin position="370"/>
        <end position="392"/>
    </location>
</feature>
<feature type="region of interest" description="Disordered" evidence="1">
    <location>
        <begin position="1"/>
        <end position="31"/>
    </location>
</feature>
<dbReference type="EMBL" id="ANJA01001262">
    <property type="protein sequence ID" value="ETO77887.1"/>
    <property type="molecule type" value="Genomic_DNA"/>
</dbReference>
<proteinExistence type="predicted"/>
<dbReference type="AlphaFoldDB" id="A0A081AG76"/>
<evidence type="ECO:0008006" key="4">
    <source>
        <dbReference type="Google" id="ProtNLM"/>
    </source>
</evidence>
<dbReference type="PANTHER" id="PTHR46500">
    <property type="entry name" value="CILIA- AND FLAGELLA-ASSOCIATED PROTEIN 221"/>
    <property type="match status" value="1"/>
</dbReference>
<dbReference type="PANTHER" id="PTHR46500:SF1">
    <property type="entry name" value="CILIA- AND FLAGELLA-ASSOCIATED PROTEIN 221"/>
    <property type="match status" value="1"/>
</dbReference>
<dbReference type="GO" id="GO:0044458">
    <property type="term" value="P:motile cilium assembly"/>
    <property type="evidence" value="ECO:0007669"/>
    <property type="project" value="TreeGrafter"/>
</dbReference>
<feature type="compositionally biased region" description="Low complexity" evidence="1">
    <location>
        <begin position="10"/>
        <end position="26"/>
    </location>
</feature>
<evidence type="ECO:0000313" key="3">
    <source>
        <dbReference type="Proteomes" id="UP000028582"/>
    </source>
</evidence>
<reference evidence="2 3" key="1">
    <citation type="submission" date="2013-11" db="EMBL/GenBank/DDBJ databases">
        <title>The Genome Sequence of Phytophthora parasitica P1976.</title>
        <authorList>
            <consortium name="The Broad Institute Genomics Platform"/>
            <person name="Russ C."/>
            <person name="Tyler B."/>
            <person name="Panabieres F."/>
            <person name="Shan W."/>
            <person name="Tripathy S."/>
            <person name="Grunwald N."/>
            <person name="Machado M."/>
            <person name="Johnson C.S."/>
            <person name="Walker B."/>
            <person name="Young S."/>
            <person name="Zeng Q."/>
            <person name="Gargeya S."/>
            <person name="Fitzgerald M."/>
            <person name="Haas B."/>
            <person name="Abouelleil A."/>
            <person name="Allen A.W."/>
            <person name="Alvarado L."/>
            <person name="Arachchi H.M."/>
            <person name="Berlin A.M."/>
            <person name="Chapman S.B."/>
            <person name="Gainer-Dewar J."/>
            <person name="Goldberg J."/>
            <person name="Griggs A."/>
            <person name="Gujja S."/>
            <person name="Hansen M."/>
            <person name="Howarth C."/>
            <person name="Imamovic A."/>
            <person name="Ireland A."/>
            <person name="Larimer J."/>
            <person name="McCowan C."/>
            <person name="Murphy C."/>
            <person name="Pearson M."/>
            <person name="Poon T.W."/>
            <person name="Priest M."/>
            <person name="Roberts A."/>
            <person name="Saif S."/>
            <person name="Shea T."/>
            <person name="Sisk P."/>
            <person name="Sykes S."/>
            <person name="Wortman J."/>
            <person name="Nusbaum C."/>
            <person name="Birren B."/>
        </authorList>
    </citation>
    <scope>NUCLEOTIDE SEQUENCE [LARGE SCALE GENOMIC DNA]</scope>
    <source>
        <strain evidence="2 3">P1976</strain>
    </source>
</reference>
<dbReference type="OrthoDB" id="5538672at2759"/>
<accession>A0A081AG76</accession>
<organism evidence="2 3">
    <name type="scientific">Phytophthora nicotianae P1976</name>
    <dbReference type="NCBI Taxonomy" id="1317066"/>
    <lineage>
        <taxon>Eukaryota</taxon>
        <taxon>Sar</taxon>
        <taxon>Stramenopiles</taxon>
        <taxon>Oomycota</taxon>
        <taxon>Peronosporomycetes</taxon>
        <taxon>Peronosporales</taxon>
        <taxon>Peronosporaceae</taxon>
        <taxon>Phytophthora</taxon>
    </lineage>
</organism>
<dbReference type="GO" id="GO:0097729">
    <property type="term" value="C:9+2 motile cilium"/>
    <property type="evidence" value="ECO:0007669"/>
    <property type="project" value="TreeGrafter"/>
</dbReference>
<feature type="compositionally biased region" description="Acidic residues" evidence="1">
    <location>
        <begin position="317"/>
        <end position="326"/>
    </location>
</feature>
<feature type="compositionally biased region" description="Basic and acidic residues" evidence="1">
    <location>
        <begin position="280"/>
        <end position="289"/>
    </location>
</feature>
<sequence length="984" mass="110407">MKRSEMKPGRPSSAVSSASASPVSSPRARRPMTTTTNEILFARPASVHFGGFALERSVQQRVRVHNNSAKAVRLRYTFPTGKKGFRATFANADRPSFVSAGLCEEILVSFAPPAGFQYYYDCIQVQCEEVAYGSSADVARSGATLIPLHAYPMVNEVAFPTRMDFGVVARGTCARKFFDITCSVPVEFEYELRVTKPHPAFTVFPLTGTISPRGEARIELEYRPLQYATASAELELHVSQLGFVPRICTLTGSSSSTAVDATSTVEIAEPKMSSPASPTSKEKPGRRSEAQTTSTKASTPRSTTKTRSKKYVKEEPQIDEADDEEELEKVRGVEIPRNLNSVTGVTFVLNQEPGKLKPKDLKKAIAKNRALQQQQREEQAKLGTGNAHDDEDEDVATFSFQTLVREEEGYLERVHVSKQVKDMFFLQELREVAEAEKTLEFQSHKVHLGQRLLSRKQIAQLMKLRELNSQALTRQQREHLRTVFINVLYEPPVVSDHQHQKNDDIQPLLPAEIKTAMLPAHFIPAYTPDFKPYKNDLWTRRQRLLRRLVRAVSTCILRLRAQKRLDRIHAWLDGSKTRVQVREKVALDWQSSTQAAGSDTAEVPKHNVSKQKPKQETFGSVSNGDQCQYYLSSFPIVEESTAQKHRESIDVPPDWELKFNSFTFMELKPRDETLLMGHEPLPLPALPTYVPLENARVLRQGAEDECGVVASLVVQSSKADQSSANNSTIEHTVPSLLEMLPPDVFLRPQASVRPLLELQGPRETEASYALRPRRVFRTLPTHFLTWQDSQIGLKSVTGLLDGANLYSSDIFIGSTDRKQVEPFFPSSTECPTAANGESIFGDVWNVATTTVPSLAVRAGDIPSLSDSESDEDGGTDDARISWKHALELFEEFSGDQNDDRSGGDYEEGELLGREKGVYSFERYRHLIRQERAYNSHRQELLERLPKLLDAVSTQIEHPDYALVVRGHGPEQPLHQVQHPSQRKS</sequence>
<dbReference type="InterPro" id="IPR013783">
    <property type="entry name" value="Ig-like_fold"/>
</dbReference>
<comment type="caution">
    <text evidence="2">The sequence shown here is derived from an EMBL/GenBank/DDBJ whole genome shotgun (WGS) entry which is preliminary data.</text>
</comment>
<dbReference type="GO" id="GO:0003341">
    <property type="term" value="P:cilium movement"/>
    <property type="evidence" value="ECO:0007669"/>
    <property type="project" value="InterPro"/>
</dbReference>
<gene>
    <name evidence="2" type="ORF">F444_06993</name>
</gene>
<feature type="region of interest" description="Disordered" evidence="1">
    <location>
        <begin position="592"/>
        <end position="621"/>
    </location>
</feature>
<dbReference type="InterPro" id="IPR029676">
    <property type="entry name" value="CFAP221"/>
</dbReference>
<protein>
    <recommendedName>
        <fullName evidence="4">MSP domain-containing protein</fullName>
    </recommendedName>
</protein>